<proteinExistence type="predicted"/>
<organism evidence="1 2">
    <name type="scientific">Cetraspora pellucida</name>
    <dbReference type="NCBI Taxonomy" id="1433469"/>
    <lineage>
        <taxon>Eukaryota</taxon>
        <taxon>Fungi</taxon>
        <taxon>Fungi incertae sedis</taxon>
        <taxon>Mucoromycota</taxon>
        <taxon>Glomeromycotina</taxon>
        <taxon>Glomeromycetes</taxon>
        <taxon>Diversisporales</taxon>
        <taxon>Gigasporaceae</taxon>
        <taxon>Cetraspora</taxon>
    </lineage>
</organism>
<reference evidence="1" key="1">
    <citation type="submission" date="2021-06" db="EMBL/GenBank/DDBJ databases">
        <authorList>
            <person name="Kallberg Y."/>
            <person name="Tangrot J."/>
            <person name="Rosling A."/>
        </authorList>
    </citation>
    <scope>NUCLEOTIDE SEQUENCE</scope>
    <source>
        <strain evidence="1">28 12/20/2015</strain>
    </source>
</reference>
<protein>
    <submittedName>
        <fullName evidence="1">15323_t:CDS:1</fullName>
    </submittedName>
</protein>
<dbReference type="Proteomes" id="UP000789366">
    <property type="component" value="Unassembled WGS sequence"/>
</dbReference>
<keyword evidence="2" id="KW-1185">Reference proteome</keyword>
<feature type="non-terminal residue" evidence="1">
    <location>
        <position position="1"/>
    </location>
</feature>
<gene>
    <name evidence="1" type="ORF">SPELUC_LOCUS12168</name>
</gene>
<evidence type="ECO:0000313" key="1">
    <source>
        <dbReference type="EMBL" id="CAG8716797.1"/>
    </source>
</evidence>
<name>A0ACA9PN77_9GLOM</name>
<comment type="caution">
    <text evidence="1">The sequence shown here is derived from an EMBL/GenBank/DDBJ whole genome shotgun (WGS) entry which is preliminary data.</text>
</comment>
<dbReference type="EMBL" id="CAJVPW010027878">
    <property type="protein sequence ID" value="CAG8716797.1"/>
    <property type="molecule type" value="Genomic_DNA"/>
</dbReference>
<accession>A0ACA9PN77</accession>
<sequence>LVQNLSTSEEDNAVFYLKRDAYNGYDPKGQHTNVADITKCQPIISVTREL</sequence>
<evidence type="ECO:0000313" key="2">
    <source>
        <dbReference type="Proteomes" id="UP000789366"/>
    </source>
</evidence>
<feature type="non-terminal residue" evidence="1">
    <location>
        <position position="50"/>
    </location>
</feature>